<evidence type="ECO:0000313" key="1">
    <source>
        <dbReference type="EMBL" id="GBP58525.1"/>
    </source>
</evidence>
<protein>
    <submittedName>
        <fullName evidence="1">Uncharacterized protein</fullName>
    </submittedName>
</protein>
<name>A0A4C1X8E4_EUMVA</name>
<accession>A0A4C1X8E4</accession>
<dbReference type="EMBL" id="BGZK01000738">
    <property type="protein sequence ID" value="GBP58525.1"/>
    <property type="molecule type" value="Genomic_DNA"/>
</dbReference>
<proteinExistence type="predicted"/>
<organism evidence="1 2">
    <name type="scientific">Eumeta variegata</name>
    <name type="common">Bagworm moth</name>
    <name type="synonym">Eumeta japonica</name>
    <dbReference type="NCBI Taxonomy" id="151549"/>
    <lineage>
        <taxon>Eukaryota</taxon>
        <taxon>Metazoa</taxon>
        <taxon>Ecdysozoa</taxon>
        <taxon>Arthropoda</taxon>
        <taxon>Hexapoda</taxon>
        <taxon>Insecta</taxon>
        <taxon>Pterygota</taxon>
        <taxon>Neoptera</taxon>
        <taxon>Endopterygota</taxon>
        <taxon>Lepidoptera</taxon>
        <taxon>Glossata</taxon>
        <taxon>Ditrysia</taxon>
        <taxon>Tineoidea</taxon>
        <taxon>Psychidae</taxon>
        <taxon>Oiketicinae</taxon>
        <taxon>Eumeta</taxon>
    </lineage>
</organism>
<gene>
    <name evidence="1" type="ORF">EVAR_34527_1</name>
</gene>
<reference evidence="1 2" key="1">
    <citation type="journal article" date="2019" name="Commun. Biol.">
        <title>The bagworm genome reveals a unique fibroin gene that provides high tensile strength.</title>
        <authorList>
            <person name="Kono N."/>
            <person name="Nakamura H."/>
            <person name="Ohtoshi R."/>
            <person name="Tomita M."/>
            <person name="Numata K."/>
            <person name="Arakawa K."/>
        </authorList>
    </citation>
    <scope>NUCLEOTIDE SEQUENCE [LARGE SCALE GENOMIC DNA]</scope>
</reference>
<comment type="caution">
    <text evidence="1">The sequence shown here is derived from an EMBL/GenBank/DDBJ whole genome shotgun (WGS) entry which is preliminary data.</text>
</comment>
<dbReference type="AlphaFoldDB" id="A0A4C1X8E4"/>
<dbReference type="Proteomes" id="UP000299102">
    <property type="component" value="Unassembled WGS sequence"/>
</dbReference>
<keyword evidence="2" id="KW-1185">Reference proteome</keyword>
<sequence length="73" mass="8037">MIYGSSKEISLPRFDEAARYNPGRDSSAIPRVSRASDKIPEIGSDIRLSASKTSTDFGEKLTIELSEAKSFRV</sequence>
<evidence type="ECO:0000313" key="2">
    <source>
        <dbReference type="Proteomes" id="UP000299102"/>
    </source>
</evidence>